<evidence type="ECO:0000259" key="4">
    <source>
        <dbReference type="PROSITE" id="PS50102"/>
    </source>
</evidence>
<feature type="compositionally biased region" description="Low complexity" evidence="3">
    <location>
        <begin position="167"/>
        <end position="187"/>
    </location>
</feature>
<evidence type="ECO:0000313" key="6">
    <source>
        <dbReference type="Proteomes" id="UP001363622"/>
    </source>
</evidence>
<dbReference type="PANTHER" id="PTHR19965:SF35">
    <property type="entry name" value="RNA ANNEALING PROTEIN YRA1"/>
    <property type="match status" value="1"/>
</dbReference>
<protein>
    <recommendedName>
        <fullName evidence="4">RRM domain-containing protein</fullName>
    </recommendedName>
</protein>
<gene>
    <name evidence="5" type="ORF">IWZ03DRAFT_64006</name>
</gene>
<evidence type="ECO:0000256" key="2">
    <source>
        <dbReference type="PROSITE-ProRule" id="PRU00176"/>
    </source>
</evidence>
<evidence type="ECO:0000256" key="3">
    <source>
        <dbReference type="SAM" id="MobiDB-lite"/>
    </source>
</evidence>
<dbReference type="EMBL" id="JBBPHU010000012">
    <property type="protein sequence ID" value="KAK7511607.1"/>
    <property type="molecule type" value="Genomic_DNA"/>
</dbReference>
<feature type="region of interest" description="Disordered" evidence="3">
    <location>
        <begin position="153"/>
        <end position="229"/>
    </location>
</feature>
<dbReference type="Gene3D" id="3.30.70.330">
    <property type="match status" value="1"/>
</dbReference>
<feature type="compositionally biased region" description="Basic residues" evidence="3">
    <location>
        <begin position="188"/>
        <end position="202"/>
    </location>
</feature>
<keyword evidence="1 2" id="KW-0694">RNA-binding</keyword>
<dbReference type="Proteomes" id="UP001363622">
    <property type="component" value="Unassembled WGS sequence"/>
</dbReference>
<dbReference type="InterPro" id="IPR035979">
    <property type="entry name" value="RBD_domain_sf"/>
</dbReference>
<dbReference type="PROSITE" id="PS50102">
    <property type="entry name" value="RRM"/>
    <property type="match status" value="1"/>
</dbReference>
<dbReference type="SUPFAM" id="SSF54928">
    <property type="entry name" value="RNA-binding domain, RBD"/>
    <property type="match status" value="1"/>
</dbReference>
<feature type="domain" description="RRM" evidence="4">
    <location>
        <begin position="70"/>
        <end position="148"/>
    </location>
</feature>
<feature type="region of interest" description="Disordered" evidence="3">
    <location>
        <begin position="1"/>
        <end position="70"/>
    </location>
</feature>
<sequence>MADKLNQSLDDILKANRRKNVRAKGVRRSVGGKPAASAAPVGGVKKKTKVSKPTTQPIPTGPSAKASGDSKILVSNLPHDVDEAQIKEYFSKSVGPVKKVLLTYGPNGQSRGVATVIFSQAGAAAQAAAKYNGIKVDNRPMKVEVILGASEVPAPTPAKSLSERVQQPKPAAKAQPKPATAKPAAAKAGKKRRGRNANRAKPKTAEELDAEMQDYFDSSNPAAADGDTAMATNGGAVQAIANGGDTGMEDEVM</sequence>
<organism evidence="5 6">
    <name type="scientific">Phyllosticta citriasiana</name>
    <dbReference type="NCBI Taxonomy" id="595635"/>
    <lineage>
        <taxon>Eukaryota</taxon>
        <taxon>Fungi</taxon>
        <taxon>Dikarya</taxon>
        <taxon>Ascomycota</taxon>
        <taxon>Pezizomycotina</taxon>
        <taxon>Dothideomycetes</taxon>
        <taxon>Dothideomycetes incertae sedis</taxon>
        <taxon>Botryosphaeriales</taxon>
        <taxon>Phyllostictaceae</taxon>
        <taxon>Phyllosticta</taxon>
    </lineage>
</organism>
<dbReference type="InterPro" id="IPR025715">
    <property type="entry name" value="FoP_C"/>
</dbReference>
<name>A0ABR1KE49_9PEZI</name>
<comment type="caution">
    <text evidence="5">The sequence shown here is derived from an EMBL/GenBank/DDBJ whole genome shotgun (WGS) entry which is preliminary data.</text>
</comment>
<evidence type="ECO:0000256" key="1">
    <source>
        <dbReference type="ARBA" id="ARBA00022884"/>
    </source>
</evidence>
<keyword evidence="6" id="KW-1185">Reference proteome</keyword>
<feature type="compositionally biased region" description="Basic residues" evidence="3">
    <location>
        <begin position="15"/>
        <end position="27"/>
    </location>
</feature>
<dbReference type="Pfam" id="PF00076">
    <property type="entry name" value="RRM_1"/>
    <property type="match status" value="1"/>
</dbReference>
<dbReference type="SMART" id="SM00360">
    <property type="entry name" value="RRM"/>
    <property type="match status" value="1"/>
</dbReference>
<dbReference type="InterPro" id="IPR000504">
    <property type="entry name" value="RRM_dom"/>
</dbReference>
<reference evidence="5 6" key="1">
    <citation type="submission" date="2024-04" db="EMBL/GenBank/DDBJ databases">
        <title>Phyllosticta paracitricarpa is synonymous to the EU quarantine fungus P. citricarpa based on phylogenomic analyses.</title>
        <authorList>
            <consortium name="Lawrence Berkeley National Laboratory"/>
            <person name="Van Ingen-Buijs V.A."/>
            <person name="Van Westerhoven A.C."/>
            <person name="Haridas S."/>
            <person name="Skiadas P."/>
            <person name="Martin F."/>
            <person name="Groenewald J.Z."/>
            <person name="Crous P.W."/>
            <person name="Seidl M.F."/>
        </authorList>
    </citation>
    <scope>NUCLEOTIDE SEQUENCE [LARGE SCALE GENOMIC DNA]</scope>
    <source>
        <strain evidence="5 6">CBS 123371</strain>
    </source>
</reference>
<proteinExistence type="predicted"/>
<dbReference type="PANTHER" id="PTHR19965">
    <property type="entry name" value="RNA AND EXPORT FACTOR BINDING PROTEIN"/>
    <property type="match status" value="1"/>
</dbReference>
<evidence type="ECO:0000313" key="5">
    <source>
        <dbReference type="EMBL" id="KAK7511607.1"/>
    </source>
</evidence>
<dbReference type="InterPro" id="IPR051229">
    <property type="entry name" value="ALYREF_mRNA_export"/>
</dbReference>
<dbReference type="InterPro" id="IPR012677">
    <property type="entry name" value="Nucleotide-bd_a/b_plait_sf"/>
</dbReference>
<dbReference type="Pfam" id="PF13865">
    <property type="entry name" value="FoP_duplication"/>
    <property type="match status" value="1"/>
</dbReference>
<accession>A0ABR1KE49</accession>